<keyword evidence="2" id="KW-1133">Transmembrane helix</keyword>
<dbReference type="EMBL" id="SJPV01000011">
    <property type="protein sequence ID" value="TWU32888.1"/>
    <property type="molecule type" value="Genomic_DNA"/>
</dbReference>
<name>A0A5C6D801_9BACT</name>
<dbReference type="RefSeq" id="WP_146530007.1">
    <property type="nucleotide sequence ID" value="NZ_SJPV01000011.1"/>
</dbReference>
<feature type="region of interest" description="Disordered" evidence="1">
    <location>
        <begin position="125"/>
        <end position="152"/>
    </location>
</feature>
<feature type="transmembrane region" description="Helical" evidence="2">
    <location>
        <begin position="59"/>
        <end position="79"/>
    </location>
</feature>
<keyword evidence="2" id="KW-0472">Membrane</keyword>
<evidence type="ECO:0000313" key="4">
    <source>
        <dbReference type="Proteomes" id="UP000319143"/>
    </source>
</evidence>
<dbReference type="AlphaFoldDB" id="A0A5C6D801"/>
<evidence type="ECO:0000313" key="3">
    <source>
        <dbReference type="EMBL" id="TWU32888.1"/>
    </source>
</evidence>
<organism evidence="3 4">
    <name type="scientific">Novipirellula artificiosorum</name>
    <dbReference type="NCBI Taxonomy" id="2528016"/>
    <lineage>
        <taxon>Bacteria</taxon>
        <taxon>Pseudomonadati</taxon>
        <taxon>Planctomycetota</taxon>
        <taxon>Planctomycetia</taxon>
        <taxon>Pirellulales</taxon>
        <taxon>Pirellulaceae</taxon>
        <taxon>Novipirellula</taxon>
    </lineage>
</organism>
<reference evidence="3 4" key="1">
    <citation type="submission" date="2019-02" db="EMBL/GenBank/DDBJ databases">
        <title>Deep-cultivation of Planctomycetes and their phenomic and genomic characterization uncovers novel biology.</title>
        <authorList>
            <person name="Wiegand S."/>
            <person name="Jogler M."/>
            <person name="Boedeker C."/>
            <person name="Pinto D."/>
            <person name="Vollmers J."/>
            <person name="Rivas-Marin E."/>
            <person name="Kohn T."/>
            <person name="Peeters S.H."/>
            <person name="Heuer A."/>
            <person name="Rast P."/>
            <person name="Oberbeckmann S."/>
            <person name="Bunk B."/>
            <person name="Jeske O."/>
            <person name="Meyerdierks A."/>
            <person name="Storesund J.E."/>
            <person name="Kallscheuer N."/>
            <person name="Luecker S."/>
            <person name="Lage O.M."/>
            <person name="Pohl T."/>
            <person name="Merkel B.J."/>
            <person name="Hornburger P."/>
            <person name="Mueller R.-W."/>
            <person name="Bruemmer F."/>
            <person name="Labrenz M."/>
            <person name="Spormann A.M."/>
            <person name="Op Den Camp H."/>
            <person name="Overmann J."/>
            <person name="Amann R."/>
            <person name="Jetten M.S.M."/>
            <person name="Mascher T."/>
            <person name="Medema M.H."/>
            <person name="Devos D.P."/>
            <person name="Kaster A.-K."/>
            <person name="Ovreas L."/>
            <person name="Rohde M."/>
            <person name="Galperin M.Y."/>
            <person name="Jogler C."/>
        </authorList>
    </citation>
    <scope>NUCLEOTIDE SEQUENCE [LARGE SCALE GENOMIC DNA]</scope>
    <source>
        <strain evidence="3 4">Poly41</strain>
    </source>
</reference>
<proteinExistence type="predicted"/>
<comment type="caution">
    <text evidence="3">The sequence shown here is derived from an EMBL/GenBank/DDBJ whole genome shotgun (WGS) entry which is preliminary data.</text>
</comment>
<dbReference type="Proteomes" id="UP000319143">
    <property type="component" value="Unassembled WGS sequence"/>
</dbReference>
<accession>A0A5C6D801</accession>
<keyword evidence="2" id="KW-0812">Transmembrane</keyword>
<gene>
    <name evidence="3" type="ORF">Poly41_52660</name>
</gene>
<sequence>MSRIAIVFGLLLCALTTAGMMVSQKMPSLFFPMMLGIPILFCGVVGLNPHRRRHAMQAAALIALVGMLAGGSHAALGALRTMNGAAVNPTALRMVAGAGFLCLAFLLLTLSATLRRSAENRRLSALSRSKSWSDSKGPAPASPANLKRPQGR</sequence>
<feature type="transmembrane region" description="Helical" evidence="2">
    <location>
        <begin position="91"/>
        <end position="114"/>
    </location>
</feature>
<evidence type="ECO:0000256" key="2">
    <source>
        <dbReference type="SAM" id="Phobius"/>
    </source>
</evidence>
<keyword evidence="4" id="KW-1185">Reference proteome</keyword>
<evidence type="ECO:0000256" key="1">
    <source>
        <dbReference type="SAM" id="MobiDB-lite"/>
    </source>
</evidence>
<protein>
    <submittedName>
        <fullName evidence="3">Uncharacterized protein</fullName>
    </submittedName>
</protein>
<feature type="transmembrane region" description="Helical" evidence="2">
    <location>
        <begin position="29"/>
        <end position="47"/>
    </location>
</feature>
<dbReference type="OrthoDB" id="275750at2"/>